<dbReference type="PRINTS" id="PR00344">
    <property type="entry name" value="BCTRLSENSOR"/>
</dbReference>
<dbReference type="SMART" id="SM00388">
    <property type="entry name" value="HisKA"/>
    <property type="match status" value="1"/>
</dbReference>
<evidence type="ECO:0000313" key="12">
    <source>
        <dbReference type="EMBL" id="PRX16492.1"/>
    </source>
</evidence>
<organism evidence="12 13">
    <name type="scientific">Actinoplanes italicus</name>
    <dbReference type="NCBI Taxonomy" id="113567"/>
    <lineage>
        <taxon>Bacteria</taxon>
        <taxon>Bacillati</taxon>
        <taxon>Actinomycetota</taxon>
        <taxon>Actinomycetes</taxon>
        <taxon>Micromonosporales</taxon>
        <taxon>Micromonosporaceae</taxon>
        <taxon>Actinoplanes</taxon>
    </lineage>
</organism>
<dbReference type="Pfam" id="PF00512">
    <property type="entry name" value="HisKA"/>
    <property type="match status" value="1"/>
</dbReference>
<dbReference type="GO" id="GO:0000156">
    <property type="term" value="F:phosphorelay response regulator activity"/>
    <property type="evidence" value="ECO:0007669"/>
    <property type="project" value="TreeGrafter"/>
</dbReference>
<dbReference type="InterPro" id="IPR050351">
    <property type="entry name" value="BphY/WalK/GraS-like"/>
</dbReference>
<evidence type="ECO:0000256" key="5">
    <source>
        <dbReference type="ARBA" id="ARBA00022679"/>
    </source>
</evidence>
<dbReference type="CDD" id="cd16922">
    <property type="entry name" value="HATPase_EvgS-ArcB-TorS-like"/>
    <property type="match status" value="1"/>
</dbReference>
<keyword evidence="13" id="KW-1185">Reference proteome</keyword>
<evidence type="ECO:0000256" key="10">
    <source>
        <dbReference type="ARBA" id="ARBA00039401"/>
    </source>
</evidence>
<evidence type="ECO:0000259" key="11">
    <source>
        <dbReference type="PROSITE" id="PS50109"/>
    </source>
</evidence>
<dbReference type="GO" id="GO:0030295">
    <property type="term" value="F:protein kinase activator activity"/>
    <property type="evidence" value="ECO:0007669"/>
    <property type="project" value="TreeGrafter"/>
</dbReference>
<protein>
    <recommendedName>
        <fullName evidence="10">Sensor-like histidine kinase SenX3</fullName>
        <ecNumber evidence="3">2.7.13.3</ecNumber>
    </recommendedName>
</protein>
<dbReference type="Gene3D" id="1.10.287.130">
    <property type="match status" value="1"/>
</dbReference>
<dbReference type="SUPFAM" id="SSF47384">
    <property type="entry name" value="Homodimeric domain of signal transducing histidine kinase"/>
    <property type="match status" value="1"/>
</dbReference>
<comment type="subcellular location">
    <subcellularLocation>
        <location evidence="2">Cell membrane</location>
    </subcellularLocation>
</comment>
<dbReference type="CDD" id="cd00082">
    <property type="entry name" value="HisKA"/>
    <property type="match status" value="1"/>
</dbReference>
<dbReference type="PROSITE" id="PS50109">
    <property type="entry name" value="HIS_KIN"/>
    <property type="match status" value="1"/>
</dbReference>
<evidence type="ECO:0000256" key="2">
    <source>
        <dbReference type="ARBA" id="ARBA00004236"/>
    </source>
</evidence>
<reference evidence="12 13" key="1">
    <citation type="submission" date="2018-03" db="EMBL/GenBank/DDBJ databases">
        <title>Genomic Encyclopedia of Archaeal and Bacterial Type Strains, Phase II (KMG-II): from individual species to whole genera.</title>
        <authorList>
            <person name="Goeker M."/>
        </authorList>
    </citation>
    <scope>NUCLEOTIDE SEQUENCE [LARGE SCALE GENOMIC DNA]</scope>
    <source>
        <strain evidence="12 13">DSM 43146</strain>
    </source>
</reference>
<dbReference type="InterPro" id="IPR036097">
    <property type="entry name" value="HisK_dim/P_sf"/>
</dbReference>
<proteinExistence type="predicted"/>
<dbReference type="Proteomes" id="UP000239415">
    <property type="component" value="Unassembled WGS sequence"/>
</dbReference>
<name>A0A2T0K1L4_9ACTN</name>
<dbReference type="InterPro" id="IPR005467">
    <property type="entry name" value="His_kinase_dom"/>
</dbReference>
<keyword evidence="6" id="KW-0547">Nucleotide-binding</keyword>
<sequence>MRTKLTFCNAAAPTTPQARESELRALMTMASHDLKNPLASIAAHVEVLRAEYGETDEDFRHFLAAIERGLGRMSRLAEELMDYARADRELDPRQSSLNDLVGEVVGDHAATPGTARVTVAEALPDVVADAGLLRHVLDNLIGNAIKYTPAGAVPEIEIRAFDLADGSTRVEVSDRGIGIPVAEQPKVFDAFHRCANSGGYSGTGLGLHICRRIVERHGGRIGVESNIGGGSRFWFTLPSGRTAPPARTEVS</sequence>
<dbReference type="InterPro" id="IPR003661">
    <property type="entry name" value="HisK_dim/P_dom"/>
</dbReference>
<feature type="domain" description="Histidine kinase" evidence="11">
    <location>
        <begin position="29"/>
        <end position="241"/>
    </location>
</feature>
<dbReference type="AlphaFoldDB" id="A0A2T0K1L4"/>
<dbReference type="GO" id="GO:0005886">
    <property type="term" value="C:plasma membrane"/>
    <property type="evidence" value="ECO:0007669"/>
    <property type="project" value="UniProtKB-SubCell"/>
</dbReference>
<evidence type="ECO:0000256" key="3">
    <source>
        <dbReference type="ARBA" id="ARBA00012438"/>
    </source>
</evidence>
<keyword evidence="8" id="KW-0067">ATP-binding</keyword>
<dbReference type="RefSeq" id="WP_106326805.1">
    <property type="nucleotide sequence ID" value="NZ_BOMO01000125.1"/>
</dbReference>
<dbReference type="GO" id="GO:0000155">
    <property type="term" value="F:phosphorelay sensor kinase activity"/>
    <property type="evidence" value="ECO:0007669"/>
    <property type="project" value="InterPro"/>
</dbReference>
<dbReference type="SUPFAM" id="SSF55874">
    <property type="entry name" value="ATPase domain of HSP90 chaperone/DNA topoisomerase II/histidine kinase"/>
    <property type="match status" value="1"/>
</dbReference>
<dbReference type="SMART" id="SM00387">
    <property type="entry name" value="HATPase_c"/>
    <property type="match status" value="1"/>
</dbReference>
<gene>
    <name evidence="12" type="ORF">CLV67_11973</name>
</gene>
<dbReference type="InterPro" id="IPR003594">
    <property type="entry name" value="HATPase_dom"/>
</dbReference>
<dbReference type="OrthoDB" id="5241249at2"/>
<comment type="catalytic activity">
    <reaction evidence="1">
        <text>ATP + protein L-histidine = ADP + protein N-phospho-L-histidine.</text>
        <dbReference type="EC" id="2.7.13.3"/>
    </reaction>
</comment>
<dbReference type="GO" id="GO:0007234">
    <property type="term" value="P:osmosensory signaling via phosphorelay pathway"/>
    <property type="evidence" value="ECO:0007669"/>
    <property type="project" value="TreeGrafter"/>
</dbReference>
<accession>A0A2T0K1L4</accession>
<dbReference type="FunFam" id="3.30.565.10:FF:000006">
    <property type="entry name" value="Sensor histidine kinase WalK"/>
    <property type="match status" value="1"/>
</dbReference>
<evidence type="ECO:0000256" key="9">
    <source>
        <dbReference type="ARBA" id="ARBA00023012"/>
    </source>
</evidence>
<evidence type="ECO:0000256" key="8">
    <source>
        <dbReference type="ARBA" id="ARBA00022840"/>
    </source>
</evidence>
<dbReference type="PANTHER" id="PTHR42878:SF7">
    <property type="entry name" value="SENSOR HISTIDINE KINASE GLRK"/>
    <property type="match status" value="1"/>
</dbReference>
<comment type="caution">
    <text evidence="12">The sequence shown here is derived from an EMBL/GenBank/DDBJ whole genome shotgun (WGS) entry which is preliminary data.</text>
</comment>
<keyword evidence="4" id="KW-0597">Phosphoprotein</keyword>
<evidence type="ECO:0000256" key="4">
    <source>
        <dbReference type="ARBA" id="ARBA00022553"/>
    </source>
</evidence>
<dbReference type="PANTHER" id="PTHR42878">
    <property type="entry name" value="TWO-COMPONENT HISTIDINE KINASE"/>
    <property type="match status" value="1"/>
</dbReference>
<keyword evidence="7 12" id="KW-0418">Kinase</keyword>
<evidence type="ECO:0000256" key="6">
    <source>
        <dbReference type="ARBA" id="ARBA00022741"/>
    </source>
</evidence>
<evidence type="ECO:0000256" key="7">
    <source>
        <dbReference type="ARBA" id="ARBA00022777"/>
    </source>
</evidence>
<dbReference type="Pfam" id="PF02518">
    <property type="entry name" value="HATPase_c"/>
    <property type="match status" value="1"/>
</dbReference>
<dbReference type="EMBL" id="PVMZ01000019">
    <property type="protein sequence ID" value="PRX16492.1"/>
    <property type="molecule type" value="Genomic_DNA"/>
</dbReference>
<keyword evidence="9" id="KW-0902">Two-component regulatory system</keyword>
<dbReference type="Gene3D" id="3.30.565.10">
    <property type="entry name" value="Histidine kinase-like ATPase, C-terminal domain"/>
    <property type="match status" value="1"/>
</dbReference>
<evidence type="ECO:0000256" key="1">
    <source>
        <dbReference type="ARBA" id="ARBA00000085"/>
    </source>
</evidence>
<dbReference type="GO" id="GO:0005524">
    <property type="term" value="F:ATP binding"/>
    <property type="evidence" value="ECO:0007669"/>
    <property type="project" value="UniProtKB-KW"/>
</dbReference>
<dbReference type="EC" id="2.7.13.3" evidence="3"/>
<dbReference type="InterPro" id="IPR004358">
    <property type="entry name" value="Sig_transdc_His_kin-like_C"/>
</dbReference>
<keyword evidence="5" id="KW-0808">Transferase</keyword>
<evidence type="ECO:0000313" key="13">
    <source>
        <dbReference type="Proteomes" id="UP000239415"/>
    </source>
</evidence>
<dbReference type="InterPro" id="IPR036890">
    <property type="entry name" value="HATPase_C_sf"/>
</dbReference>